<evidence type="ECO:0000256" key="3">
    <source>
        <dbReference type="ARBA" id="ARBA00020315"/>
    </source>
</evidence>
<proteinExistence type="inferred from homology"/>
<feature type="compositionally biased region" description="Polar residues" evidence="9">
    <location>
        <begin position="49"/>
        <end position="72"/>
    </location>
</feature>
<dbReference type="EMBL" id="KY581737">
    <property type="protein sequence ID" value="ARQ18928.1"/>
    <property type="molecule type" value="Genomic_DNA"/>
</dbReference>
<accession>A0A1X9Q937</accession>
<dbReference type="GO" id="GO:0019013">
    <property type="term" value="C:viral nucleocapsid"/>
    <property type="evidence" value="ECO:0007669"/>
    <property type="project" value="UniProtKB-KW"/>
</dbReference>
<dbReference type="GO" id="GO:0042025">
    <property type="term" value="C:host cell nucleus"/>
    <property type="evidence" value="ECO:0007669"/>
    <property type="project" value="UniProtKB-SubCell"/>
</dbReference>
<gene>
    <name evidence="10" type="primary">np1</name>
</gene>
<dbReference type="EMBL" id="KY581736">
    <property type="protein sequence ID" value="ARQ18923.1"/>
    <property type="molecule type" value="Genomic_DNA"/>
</dbReference>
<dbReference type="InterPro" id="IPR021075">
    <property type="entry name" value="Bocavirus_NP1"/>
</dbReference>
<keyword evidence="7" id="KW-0804">Transcription</keyword>
<evidence type="ECO:0000256" key="9">
    <source>
        <dbReference type="SAM" id="MobiDB-lite"/>
    </source>
</evidence>
<reference evidence="10" key="1">
    <citation type="journal article" date="2017" name="Infect. Genet. Evol.">
        <title>Identification and molecular characterization of novel primate bocaparvoviruses from wild western lowland gorillas of Moukalaba-Doudou National Park, Gabon.</title>
        <authorList>
            <person name="Nze-Nkogue C."/>
            <person name="Horie M."/>
            <person name="Fujita S."/>
            <person name="Inoue E."/>
            <person name="Akomo Okoue E.F."/>
            <person name="Ozawa M."/>
            <person name="Ngomanda A."/>
            <person name="Yamagiwa J."/>
            <person name="Tsukiyama-Kohara K."/>
        </authorList>
    </citation>
    <scope>NUCLEOTIDE SEQUENCE</scope>
    <source>
        <strain evidence="10">GBOV2/GAB1</strain>
        <strain evidence="11">GBOV2/GAB2</strain>
    </source>
</reference>
<evidence type="ECO:0000313" key="10">
    <source>
        <dbReference type="EMBL" id="ARQ18923.1"/>
    </source>
</evidence>
<dbReference type="Pfam" id="PF11733">
    <property type="entry name" value="NP1-WLL"/>
    <property type="match status" value="1"/>
</dbReference>
<comment type="function">
    <text evidence="8">Required for the expression of the capsid proteins. Performs the splicing and internal polyadenylation of the viral capsid-encoding mRNA precursor, which allows its maturation and expression. Transactivates the viral promoter.</text>
</comment>
<feature type="compositionally biased region" description="Basic and acidic residues" evidence="9">
    <location>
        <begin position="21"/>
        <end position="31"/>
    </location>
</feature>
<reference evidence="10" key="2">
    <citation type="submission" date="2017-02" db="EMBL/GenBank/DDBJ databases">
        <authorList>
            <person name="Peterson S.W."/>
        </authorList>
    </citation>
    <scope>NUCLEOTIDE SEQUENCE</scope>
    <source>
        <strain evidence="10">GBOV2/GAB1</strain>
        <strain evidence="11">GBOV2/GAB2</strain>
    </source>
</reference>
<evidence type="ECO:0000256" key="2">
    <source>
        <dbReference type="ARBA" id="ARBA00007126"/>
    </source>
</evidence>
<keyword evidence="4" id="KW-1048">Host nucleus</keyword>
<keyword evidence="6" id="KW-0010">Activator</keyword>
<evidence type="ECO:0000256" key="5">
    <source>
        <dbReference type="ARBA" id="ARBA00023015"/>
    </source>
</evidence>
<keyword evidence="10" id="KW-0543">Viral nucleoprotein</keyword>
<keyword evidence="5" id="KW-0805">Transcription regulation</keyword>
<comment type="subcellular location">
    <subcellularLocation>
        <location evidence="1">Host nucleus</location>
    </subcellularLocation>
</comment>
<evidence type="ECO:0000256" key="6">
    <source>
        <dbReference type="ARBA" id="ARBA00023159"/>
    </source>
</evidence>
<protein>
    <recommendedName>
        <fullName evidence="3">Non-structural protein NP-1</fullName>
    </recommendedName>
</protein>
<keyword evidence="10" id="KW-0946">Virion</keyword>
<evidence type="ECO:0000313" key="11">
    <source>
        <dbReference type="EMBL" id="ARQ18928.1"/>
    </source>
</evidence>
<comment type="similarity">
    <text evidence="2">Belongs to the Bocaparvovirus Non-structural protein NP-1 family.</text>
</comment>
<organism evidence="10">
    <name type="scientific">Gorilla bocaparvovirus 2</name>
    <dbReference type="NCBI Taxonomy" id="1986196"/>
    <lineage>
        <taxon>Viruses</taxon>
        <taxon>Monodnaviria</taxon>
        <taxon>Shotokuvirae</taxon>
        <taxon>Cossaviricota</taxon>
        <taxon>Quintoviricetes</taxon>
        <taxon>Piccovirales</taxon>
        <taxon>Parvoviridae</taxon>
        <taxon>Parvovirinae</taxon>
        <taxon>Bocaparvovirus</taxon>
        <taxon>Bocaparvovirus primate2</taxon>
    </lineage>
</organism>
<evidence type="ECO:0000256" key="4">
    <source>
        <dbReference type="ARBA" id="ARBA00022562"/>
    </source>
</evidence>
<name>A0A1X9Q937_9VIRU</name>
<evidence type="ECO:0000256" key="8">
    <source>
        <dbReference type="ARBA" id="ARBA00045895"/>
    </source>
</evidence>
<feature type="region of interest" description="Disordered" evidence="9">
    <location>
        <begin position="1"/>
        <end position="88"/>
    </location>
</feature>
<sequence>MSSESIKHRHRASKRPSSPLKNERRHQWETHKKSRSRSPIRPHGEKSLESTPRNYQESRQSSYTASKISDQATKTKERTSGGNRTNPYTVFSQHRANHSDAPGWCGFYWHSTRLARDGTNCIFNEMKQEFQELQIDGKVSWDNVRELLFSQKKKLDQKYRNMLYHFRHTPDCFRCDYWDDVYRKHLAHVSSQDTEEVTDEEMLSTIESMETNASN</sequence>
<evidence type="ECO:0000256" key="7">
    <source>
        <dbReference type="ARBA" id="ARBA00023163"/>
    </source>
</evidence>
<evidence type="ECO:0000256" key="1">
    <source>
        <dbReference type="ARBA" id="ARBA00004147"/>
    </source>
</evidence>